<dbReference type="Proteomes" id="UP001386955">
    <property type="component" value="Unassembled WGS sequence"/>
</dbReference>
<name>A0AAN9SS10_PSOTE</name>
<feature type="transmembrane region" description="Helical" evidence="1">
    <location>
        <begin position="51"/>
        <end position="79"/>
    </location>
</feature>
<keyword evidence="1" id="KW-1133">Transmembrane helix</keyword>
<keyword evidence="3" id="KW-1185">Reference proteome</keyword>
<keyword evidence="1" id="KW-0812">Transmembrane</keyword>
<dbReference type="EMBL" id="JAYMYS010000003">
    <property type="protein sequence ID" value="KAK7401586.1"/>
    <property type="molecule type" value="Genomic_DNA"/>
</dbReference>
<evidence type="ECO:0000313" key="3">
    <source>
        <dbReference type="Proteomes" id="UP001386955"/>
    </source>
</evidence>
<organism evidence="2 3">
    <name type="scientific">Psophocarpus tetragonolobus</name>
    <name type="common">Winged bean</name>
    <name type="synonym">Dolichos tetragonolobus</name>
    <dbReference type="NCBI Taxonomy" id="3891"/>
    <lineage>
        <taxon>Eukaryota</taxon>
        <taxon>Viridiplantae</taxon>
        <taxon>Streptophyta</taxon>
        <taxon>Embryophyta</taxon>
        <taxon>Tracheophyta</taxon>
        <taxon>Spermatophyta</taxon>
        <taxon>Magnoliopsida</taxon>
        <taxon>eudicotyledons</taxon>
        <taxon>Gunneridae</taxon>
        <taxon>Pentapetalae</taxon>
        <taxon>rosids</taxon>
        <taxon>fabids</taxon>
        <taxon>Fabales</taxon>
        <taxon>Fabaceae</taxon>
        <taxon>Papilionoideae</taxon>
        <taxon>50 kb inversion clade</taxon>
        <taxon>NPAAA clade</taxon>
        <taxon>indigoferoid/millettioid clade</taxon>
        <taxon>Phaseoleae</taxon>
        <taxon>Psophocarpus</taxon>
    </lineage>
</organism>
<sequence length="88" mass="10420">MCMCNWEARACVVSVCFLDHVTHQTLHYLVPFNSLCVILVREECRTTFSSLFLLLLCLWVCYLYCILSNFLAWVIYIYVIPQYILELV</sequence>
<gene>
    <name evidence="2" type="ORF">VNO78_13187</name>
</gene>
<keyword evidence="1" id="KW-0472">Membrane</keyword>
<accession>A0AAN9SS10</accession>
<evidence type="ECO:0000313" key="2">
    <source>
        <dbReference type="EMBL" id="KAK7401586.1"/>
    </source>
</evidence>
<comment type="caution">
    <text evidence="2">The sequence shown here is derived from an EMBL/GenBank/DDBJ whole genome shotgun (WGS) entry which is preliminary data.</text>
</comment>
<reference evidence="2 3" key="1">
    <citation type="submission" date="2024-01" db="EMBL/GenBank/DDBJ databases">
        <title>The genomes of 5 underutilized Papilionoideae crops provide insights into root nodulation and disease resistanc.</title>
        <authorList>
            <person name="Jiang F."/>
        </authorList>
    </citation>
    <scope>NUCLEOTIDE SEQUENCE [LARGE SCALE GENOMIC DNA]</scope>
    <source>
        <strain evidence="2">DUOXIRENSHENG_FW03</strain>
        <tissue evidence="2">Leaves</tissue>
    </source>
</reference>
<dbReference type="AlphaFoldDB" id="A0AAN9SS10"/>
<evidence type="ECO:0000256" key="1">
    <source>
        <dbReference type="SAM" id="Phobius"/>
    </source>
</evidence>
<proteinExistence type="predicted"/>
<protein>
    <submittedName>
        <fullName evidence="2">Uncharacterized protein</fullName>
    </submittedName>
</protein>